<feature type="region of interest" description="Disordered" evidence="1">
    <location>
        <begin position="702"/>
        <end position="787"/>
    </location>
</feature>
<name>A0ABP0TIN4_9BRYO</name>
<evidence type="ECO:0000313" key="2">
    <source>
        <dbReference type="EMBL" id="CAK9197578.1"/>
    </source>
</evidence>
<keyword evidence="3" id="KW-1185">Reference proteome</keyword>
<protein>
    <submittedName>
        <fullName evidence="2">Uncharacterized protein</fullName>
    </submittedName>
</protein>
<feature type="region of interest" description="Disordered" evidence="1">
    <location>
        <begin position="175"/>
        <end position="262"/>
    </location>
</feature>
<evidence type="ECO:0000256" key="1">
    <source>
        <dbReference type="SAM" id="MobiDB-lite"/>
    </source>
</evidence>
<sequence>MGVDSSAEGSSSSGRSVVLQSAAAATFLGLHVPDLELFYPSCTMSNNSNSPCSSSKPRHFSASASSLSRELPAFYSTTPARHSSASASAVSPNRRYGRRMMQHNSSRATTAPVAAAISEMLLLQSSDVGNSFRSEDSRDRESLALWEEKGDCQLERLGRKSRWVKKLENISQIVVSNSGSNNNKQGGSRSPWRNSSSSPMQQHALTRAFDSPRSSIDRKLLGPSRSPWRDLVGSSNTGRSSKANTEGGASTHDSLVRTSSCSSPRISSVSCDVLESKSVVVAQASRLAAAAATCVETESQERDPLELGSEFRQQEQQFDVDVAAVEKNQTNNSRRPSSAIAWDMLNKSPERSPLRAAAAIPFSWEEVPGKPKTIAAATERALARRMQSPMNTKQQKKKSRSMDESMFNESLARVHEEATAGAADHICRSPLGRSFVACAGDGGDDRSSCKSSHRFYYYRRTTSSKKNSSFDDAHSSGRLETTAGVIDLVAPSAAKFLASSWSPASSTSPVHPSSMLKKPAAVPFKWEEAPGKPFKEEEPLATTTTVKAPQPFQLQLPPCLAPAAYQKLQQGGGGGGSISQQELREHCINHSMSAPLVGFYTSSAAADHQGAAERGGQHRNLPAKHFLPPIAAAVLSSSSSSATTEVAQFGRDSSSSSPQHKWSWSPVSDIALTMITPKFMRKQQTVKTLVSRTLSGSVSSFFPTEEQQQQQEQQQRPAHPRGISSGEFTSMMMRKHTQAAAASSPTSTLHGPDTDSQLASSSLSSDLDARSSGNAANPGQMCSNSNSTASDVDSCSFECRGDFESSSSLRTSSTLHSPPHPPFVSSPPDDCSPPYQDLFLPNHHHPDNNPVTRCRAGAFDSRAPAAAAAGGSSSPAQALIKLCKSGSRKLKFLHHQKLGTVHSPGEVWSPTPLATYYQWKPSAVMEESEAPKKSSKAAAATALLQQQQYLPDLQCSDLQLHHAIHKSETRDHEQYSTRLPYTMHSDIKKQMQVALAATGEAIESNQLSPNPDFNARLGVKPFSALSCSHSNNEGLTSPAYTATLELLSPAATAATTTTTIVTRKSKKKKLRLKSKVRTKWSNSAPKVHVRARFLVLVCNAIKKMLSRTCPKQKRQQQKTVLVSESKLLYHVDYTLSPTNFHLSKVK</sequence>
<gene>
    <name evidence="2" type="ORF">CSSPTR1EN2_LOCUS4044</name>
</gene>
<organism evidence="2 3">
    <name type="scientific">Sphagnum troendelagicum</name>
    <dbReference type="NCBI Taxonomy" id="128251"/>
    <lineage>
        <taxon>Eukaryota</taxon>
        <taxon>Viridiplantae</taxon>
        <taxon>Streptophyta</taxon>
        <taxon>Embryophyta</taxon>
        <taxon>Bryophyta</taxon>
        <taxon>Sphagnophytina</taxon>
        <taxon>Sphagnopsida</taxon>
        <taxon>Sphagnales</taxon>
        <taxon>Sphagnaceae</taxon>
        <taxon>Sphagnum</taxon>
    </lineage>
</organism>
<dbReference type="InterPro" id="IPR007789">
    <property type="entry name" value="DUF688"/>
</dbReference>
<dbReference type="Pfam" id="PF05097">
    <property type="entry name" value="DUF688"/>
    <property type="match status" value="2"/>
</dbReference>
<accession>A0ABP0TIN4</accession>
<feature type="non-terminal residue" evidence="2">
    <location>
        <position position="1146"/>
    </location>
</feature>
<reference evidence="2" key="1">
    <citation type="submission" date="2024-02" db="EMBL/GenBank/DDBJ databases">
        <authorList>
            <consortium name="ELIXIR-Norway"/>
            <consortium name="Elixir Norway"/>
        </authorList>
    </citation>
    <scope>NUCLEOTIDE SEQUENCE</scope>
</reference>
<feature type="region of interest" description="Disordered" evidence="1">
    <location>
        <begin position="807"/>
        <end position="833"/>
    </location>
</feature>
<feature type="compositionally biased region" description="Low complexity" evidence="1">
    <location>
        <begin position="807"/>
        <end position="817"/>
    </location>
</feature>
<feature type="compositionally biased region" description="Low complexity" evidence="1">
    <location>
        <begin position="705"/>
        <end position="715"/>
    </location>
</feature>
<feature type="compositionally biased region" description="Low complexity" evidence="1">
    <location>
        <begin position="755"/>
        <end position="772"/>
    </location>
</feature>
<dbReference type="EMBL" id="OZ019903">
    <property type="protein sequence ID" value="CAK9197578.1"/>
    <property type="molecule type" value="Genomic_DNA"/>
</dbReference>
<feature type="compositionally biased region" description="Low complexity" evidence="1">
    <location>
        <begin position="738"/>
        <end position="748"/>
    </location>
</feature>
<feature type="compositionally biased region" description="Low complexity" evidence="1">
    <location>
        <begin position="175"/>
        <end position="199"/>
    </location>
</feature>
<feature type="compositionally biased region" description="Polar residues" evidence="1">
    <location>
        <begin position="773"/>
        <end position="787"/>
    </location>
</feature>
<proteinExistence type="predicted"/>
<feature type="region of interest" description="Disordered" evidence="1">
    <location>
        <begin position="386"/>
        <end position="407"/>
    </location>
</feature>
<evidence type="ECO:0000313" key="3">
    <source>
        <dbReference type="Proteomes" id="UP001497512"/>
    </source>
</evidence>
<dbReference type="Proteomes" id="UP001497512">
    <property type="component" value="Chromosome 11"/>
</dbReference>
<feature type="compositionally biased region" description="Polar residues" evidence="1">
    <location>
        <begin position="233"/>
        <end position="258"/>
    </location>
</feature>